<dbReference type="InterPro" id="IPR038766">
    <property type="entry name" value="Membrane_comp_ABC_pdt"/>
</dbReference>
<evidence type="ECO:0000256" key="2">
    <source>
        <dbReference type="ARBA" id="ARBA00022475"/>
    </source>
</evidence>
<dbReference type="RefSeq" id="WP_110291855.1">
    <property type="nucleotide sequence ID" value="NZ_QICS01000015.1"/>
</dbReference>
<evidence type="ECO:0000256" key="1">
    <source>
        <dbReference type="ARBA" id="ARBA00004651"/>
    </source>
</evidence>
<evidence type="ECO:0000313" key="9">
    <source>
        <dbReference type="Proteomes" id="UP000247523"/>
    </source>
</evidence>
<sequence length="762" mass="85478">MLNRKLLRDLLKNKIQFISIFLMSFLGLLVFVGLDAEGNGLGTSSKSYYDATNLADLWVMGKGFTNEDIRIIENLTGVAHAERRLQINTTAVLENEPFVQLNFIEENEVSKLYLKSGEKYSSSSEGIWLDELFAKGQNLSIGDTITLEYNGMKITEEIKGLIIHPEYVFFLADEGAMMPNYGSYGYGFLSSKEFPVQNQFVYSELLVDVDQDVNLTRIKDAIKSQIDSDNLVITDRKQSLSYSTFDAEKQQHISMGFMFPIVFLLIAILGIVTTMTRMTSNQRIQIGTLKALGFTKQKITLHYMSYGFAISLIGGLMGAYVGYSYLPLLFRENMMEAYTLPVWEVSMSSNSYIAILANVFISTLVSYLACQRELRDPPATTLKPVVPKKSKPTFIEKSALWNRLNFSVKWNYRDIIRNRIRTLMGIVGVIGCTMLMVCAFGCRDSVTDMTSWMYGEIMTCNTKIIFSDLAGDASKIDYAKKYEGQLIEEKAIELAVKNLKKTGSITVLDKGNYIHFQDDKLSHINLSQNGIALSYKMAQNLGIDIGDFVEWHIVGETKWIKSRVEQLYRSPANQGISMNRKTFENLEHTFCATALLTNKSPETNLSDQDEIQAVQNINKLKQDMDKSMEMMNTMVGILILAAVLLGVVVLYNLGVLTFVEKTREIATLKVLGFSSKQIRGILQKQNLWVTIAGIIIGLPIGYQFLVVLCSTLSESQDLVPSVTILSYCFSIGGTFAVSTLVNWLLSGKIKTINMVDALKGVE</sequence>
<feature type="transmembrane region" description="Helical" evidence="6">
    <location>
        <begin position="306"/>
        <end position="330"/>
    </location>
</feature>
<evidence type="ECO:0000256" key="5">
    <source>
        <dbReference type="ARBA" id="ARBA00023136"/>
    </source>
</evidence>
<dbReference type="Pfam" id="PF02687">
    <property type="entry name" value="FtsX"/>
    <property type="match status" value="2"/>
</dbReference>
<dbReference type="GO" id="GO:0005886">
    <property type="term" value="C:plasma membrane"/>
    <property type="evidence" value="ECO:0007669"/>
    <property type="project" value="UniProtKB-SubCell"/>
</dbReference>
<keyword evidence="2" id="KW-1003">Cell membrane</keyword>
<evidence type="ECO:0000256" key="4">
    <source>
        <dbReference type="ARBA" id="ARBA00022989"/>
    </source>
</evidence>
<dbReference type="PANTHER" id="PTHR30287:SF1">
    <property type="entry name" value="INNER MEMBRANE PROTEIN"/>
    <property type="match status" value="1"/>
</dbReference>
<keyword evidence="5 6" id="KW-0472">Membrane</keyword>
<accession>A0A318EHC0</accession>
<feature type="transmembrane region" description="Helical" evidence="6">
    <location>
        <begin position="686"/>
        <end position="704"/>
    </location>
</feature>
<feature type="transmembrane region" description="Helical" evidence="6">
    <location>
        <begin position="253"/>
        <end position="273"/>
    </location>
</feature>
<proteinExistence type="predicted"/>
<protein>
    <submittedName>
        <fullName evidence="8">Putative ABC transport system permease protein</fullName>
    </submittedName>
</protein>
<gene>
    <name evidence="8" type="ORF">C8E03_11539</name>
</gene>
<organism evidence="8 9">
    <name type="scientific">Lachnotalea glycerini</name>
    <dbReference type="NCBI Taxonomy" id="1763509"/>
    <lineage>
        <taxon>Bacteria</taxon>
        <taxon>Bacillati</taxon>
        <taxon>Bacillota</taxon>
        <taxon>Clostridia</taxon>
        <taxon>Lachnospirales</taxon>
        <taxon>Lachnospiraceae</taxon>
        <taxon>Lachnotalea</taxon>
    </lineage>
</organism>
<feature type="domain" description="ABC3 transporter permease C-terminal" evidence="7">
    <location>
        <begin position="637"/>
        <end position="753"/>
    </location>
</feature>
<dbReference type="Proteomes" id="UP000247523">
    <property type="component" value="Unassembled WGS sequence"/>
</dbReference>
<feature type="transmembrane region" description="Helical" evidence="6">
    <location>
        <begin position="15"/>
        <end position="34"/>
    </location>
</feature>
<evidence type="ECO:0000313" key="8">
    <source>
        <dbReference type="EMBL" id="PXV85686.1"/>
    </source>
</evidence>
<feature type="transmembrane region" description="Helical" evidence="6">
    <location>
        <begin position="634"/>
        <end position="659"/>
    </location>
</feature>
<keyword evidence="4 6" id="KW-1133">Transmembrane helix</keyword>
<feature type="transmembrane region" description="Helical" evidence="6">
    <location>
        <begin position="724"/>
        <end position="745"/>
    </location>
</feature>
<dbReference type="AlphaFoldDB" id="A0A318EHC0"/>
<dbReference type="PANTHER" id="PTHR30287">
    <property type="entry name" value="MEMBRANE COMPONENT OF PREDICTED ABC SUPERFAMILY METABOLITE UPTAKE TRANSPORTER"/>
    <property type="match status" value="1"/>
</dbReference>
<evidence type="ECO:0000259" key="7">
    <source>
        <dbReference type="Pfam" id="PF02687"/>
    </source>
</evidence>
<dbReference type="InterPro" id="IPR003838">
    <property type="entry name" value="ABC3_permease_C"/>
</dbReference>
<dbReference type="EMBL" id="QICS01000015">
    <property type="protein sequence ID" value="PXV85686.1"/>
    <property type="molecule type" value="Genomic_DNA"/>
</dbReference>
<evidence type="ECO:0000256" key="6">
    <source>
        <dbReference type="SAM" id="Phobius"/>
    </source>
</evidence>
<feature type="domain" description="ABC3 transporter permease C-terminal" evidence="7">
    <location>
        <begin position="258"/>
        <end position="369"/>
    </location>
</feature>
<keyword evidence="3 6" id="KW-0812">Transmembrane</keyword>
<comment type="caution">
    <text evidence="8">The sequence shown here is derived from an EMBL/GenBank/DDBJ whole genome shotgun (WGS) entry which is preliminary data.</text>
</comment>
<reference evidence="8 9" key="1">
    <citation type="submission" date="2018-05" db="EMBL/GenBank/DDBJ databases">
        <title>Genomic Encyclopedia of Type Strains, Phase IV (KMG-IV): sequencing the most valuable type-strain genomes for metagenomic binning, comparative biology and taxonomic classification.</title>
        <authorList>
            <person name="Goeker M."/>
        </authorList>
    </citation>
    <scope>NUCLEOTIDE SEQUENCE [LARGE SCALE GENOMIC DNA]</scope>
    <source>
        <strain evidence="8 9">DSM 28816</strain>
    </source>
</reference>
<evidence type="ECO:0000256" key="3">
    <source>
        <dbReference type="ARBA" id="ARBA00022692"/>
    </source>
</evidence>
<comment type="subcellular location">
    <subcellularLocation>
        <location evidence="1">Cell membrane</location>
        <topology evidence="1">Multi-pass membrane protein</topology>
    </subcellularLocation>
</comment>
<name>A0A318EHC0_9FIRM</name>
<feature type="transmembrane region" description="Helical" evidence="6">
    <location>
        <begin position="350"/>
        <end position="370"/>
    </location>
</feature>
<feature type="transmembrane region" description="Helical" evidence="6">
    <location>
        <begin position="423"/>
        <end position="442"/>
    </location>
</feature>